<comment type="caution">
    <text evidence="5">The sequence shown here is derived from an EMBL/GenBank/DDBJ whole genome shotgun (WGS) entry which is preliminary data.</text>
</comment>
<evidence type="ECO:0000256" key="3">
    <source>
        <dbReference type="ARBA" id="ARBA00022827"/>
    </source>
</evidence>
<dbReference type="Pfam" id="PF08240">
    <property type="entry name" value="ADH_N"/>
    <property type="match status" value="1"/>
</dbReference>
<reference evidence="5 6" key="1">
    <citation type="journal article" date="2023" name="BMC Biol.">
        <title>The compact genome of the sponge Oopsacas minuta (Hexactinellida) is lacking key metazoan core genes.</title>
        <authorList>
            <person name="Santini S."/>
            <person name="Schenkelaars Q."/>
            <person name="Jourda C."/>
            <person name="Duchesne M."/>
            <person name="Belahbib H."/>
            <person name="Rocher C."/>
            <person name="Selva M."/>
            <person name="Riesgo A."/>
            <person name="Vervoort M."/>
            <person name="Leys S.P."/>
            <person name="Kodjabachian L."/>
            <person name="Le Bivic A."/>
            <person name="Borchiellini C."/>
            <person name="Claverie J.M."/>
            <person name="Renard E."/>
        </authorList>
    </citation>
    <scope>NUCLEOTIDE SEQUENCE [LARGE SCALE GENOMIC DNA]</scope>
    <source>
        <strain evidence="5">SPO-2</strain>
    </source>
</reference>
<dbReference type="InterPro" id="IPR013154">
    <property type="entry name" value="ADH-like_N"/>
</dbReference>
<dbReference type="SUPFAM" id="SSF51735">
    <property type="entry name" value="NAD(P)-binding Rossmann-fold domains"/>
    <property type="match status" value="1"/>
</dbReference>
<dbReference type="Pfam" id="PF21274">
    <property type="entry name" value="Rng_hyd_C"/>
    <property type="match status" value="1"/>
</dbReference>
<dbReference type="Gene3D" id="3.40.30.120">
    <property type="match status" value="1"/>
</dbReference>
<dbReference type="Gene3D" id="3.50.50.60">
    <property type="entry name" value="FAD/NAD(P)-binding domain"/>
    <property type="match status" value="1"/>
</dbReference>
<dbReference type="PANTHER" id="PTHR43004:SF19">
    <property type="entry name" value="BINDING MONOOXYGENASE, PUTATIVE (JCVI)-RELATED"/>
    <property type="match status" value="1"/>
</dbReference>
<keyword evidence="3" id="KW-0274">FAD</keyword>
<keyword evidence="6" id="KW-1185">Reference proteome</keyword>
<dbReference type="InterPro" id="IPR036188">
    <property type="entry name" value="FAD/NAD-bd_sf"/>
</dbReference>
<dbReference type="SUPFAM" id="SSF51905">
    <property type="entry name" value="FAD/NAD(P)-binding domain"/>
    <property type="match status" value="1"/>
</dbReference>
<comment type="cofactor">
    <cofactor evidence="1">
        <name>FAD</name>
        <dbReference type="ChEBI" id="CHEBI:57692"/>
    </cofactor>
</comment>
<dbReference type="InterPro" id="IPR050641">
    <property type="entry name" value="RIFMO-like"/>
</dbReference>
<evidence type="ECO:0000313" key="5">
    <source>
        <dbReference type="EMBL" id="KAI6661049.1"/>
    </source>
</evidence>
<dbReference type="Proteomes" id="UP001165289">
    <property type="component" value="Unassembled WGS sequence"/>
</dbReference>
<dbReference type="Gene3D" id="3.40.50.720">
    <property type="entry name" value="NAD(P)-binding Rossmann-like Domain"/>
    <property type="match status" value="1"/>
</dbReference>
<dbReference type="InterPro" id="IPR036291">
    <property type="entry name" value="NAD(P)-bd_dom_sf"/>
</dbReference>
<evidence type="ECO:0000256" key="1">
    <source>
        <dbReference type="ARBA" id="ARBA00001974"/>
    </source>
</evidence>
<dbReference type="PRINTS" id="PR00420">
    <property type="entry name" value="RNGMNOXGNASE"/>
</dbReference>
<dbReference type="InterPro" id="IPR011032">
    <property type="entry name" value="GroES-like_sf"/>
</dbReference>
<dbReference type="GO" id="GO:0071949">
    <property type="term" value="F:FAD binding"/>
    <property type="evidence" value="ECO:0007669"/>
    <property type="project" value="InterPro"/>
</dbReference>
<dbReference type="InterPro" id="IPR002938">
    <property type="entry name" value="FAD-bd"/>
</dbReference>
<evidence type="ECO:0000259" key="4">
    <source>
        <dbReference type="SMART" id="SM00829"/>
    </source>
</evidence>
<dbReference type="Gene3D" id="3.30.9.10">
    <property type="entry name" value="D-Amino Acid Oxidase, subunit A, domain 2"/>
    <property type="match status" value="1"/>
</dbReference>
<feature type="domain" description="Enoyl reductase (ER)" evidence="4">
    <location>
        <begin position="645"/>
        <end position="973"/>
    </location>
</feature>
<dbReference type="SUPFAM" id="SSF50129">
    <property type="entry name" value="GroES-like"/>
    <property type="match status" value="1"/>
</dbReference>
<keyword evidence="2" id="KW-0285">Flavoprotein</keyword>
<accession>A0AAV7KIQ2</accession>
<dbReference type="GO" id="GO:0016709">
    <property type="term" value="F:oxidoreductase activity, acting on paired donors, with incorporation or reduction of molecular oxygen, NAD(P)H as one donor, and incorporation of one atom of oxygen"/>
    <property type="evidence" value="ECO:0007669"/>
    <property type="project" value="UniProtKB-ARBA"/>
</dbReference>
<protein>
    <recommendedName>
        <fullName evidence="4">Enoyl reductase (ER) domain-containing protein</fullName>
    </recommendedName>
</protein>
<proteinExistence type="predicted"/>
<dbReference type="PANTHER" id="PTHR43004">
    <property type="entry name" value="TRK SYSTEM POTASSIUM UPTAKE PROTEIN"/>
    <property type="match status" value="1"/>
</dbReference>
<evidence type="ECO:0000313" key="6">
    <source>
        <dbReference type="Proteomes" id="UP001165289"/>
    </source>
</evidence>
<dbReference type="InterPro" id="IPR020843">
    <property type="entry name" value="ER"/>
</dbReference>
<dbReference type="Gene3D" id="3.90.180.10">
    <property type="entry name" value="Medium-chain alcohol dehydrogenases, catalytic domain"/>
    <property type="match status" value="1"/>
</dbReference>
<gene>
    <name evidence="5" type="ORF">LOD99_13771</name>
</gene>
<organism evidence="5 6">
    <name type="scientific">Oopsacas minuta</name>
    <dbReference type="NCBI Taxonomy" id="111878"/>
    <lineage>
        <taxon>Eukaryota</taxon>
        <taxon>Metazoa</taxon>
        <taxon>Porifera</taxon>
        <taxon>Hexactinellida</taxon>
        <taxon>Hexasterophora</taxon>
        <taxon>Lyssacinosida</taxon>
        <taxon>Leucopsacidae</taxon>
        <taxon>Oopsacas</taxon>
    </lineage>
</organism>
<sequence>MDEAELYDVIIIGGGPVGLIISLLLEKYNLSVAVFDMKISFPIIPKALHLSQCTMEILAKIGIYDKILQHSLSKDYPFTMKASIGITKPPFLYFTMDTREEITKDFDSAVYQFQNGRISKAESVFLPQPKLEELLFEQIRNETKVKLFFGTEVIKFYQDGDSIVVQAKSLQHESSPRIYRSKYLIGCDGARSRVRKELGIHLHGEVGLQNFLMMYIESEDVYNKFENNPNSHRFGISTSFQDDRFIMLFHMQHDNRFTFHASGGSSRDISEIVKMDRNELVRRFLGRDIRFEVIDSSEWHANQLIVTHFYKGRIFLAGDSAHAWIPAGGFGLNTGLQDAVNISWKIAAMCQGWSGPYLAPSYQVEQKTYDYNVMRMVSQDIEPFQFSVLPLWMRLLTPFVKIGLLLFPKRIRNIVSRGFKFIGYQVLGQRHIASNICVFEEDHTQRLKPFAHPDSVVIEDLPGCRAPPILLSDGTQIRNARYDTFLILSFVENSNFGNLISQASTRSIPVDYVYVKKETDSVYKKNFYLIRPDSFIAWRSDRIPQGRDIGDILDRAVGWIKPERFNPVYVDWNWKHYPNATKELCIVTPLVISCVWALSLPMVTIPTLILMYCSTLLYRVKYPKTTPRKEIMSRHRAVLCNSPGNPRDVMSLISNRSCQIEADDIIVNVKSAALHNIDYKLCRGYAANLLNFVFSLSYEKRYPLLLGRDFSGEVVVVGSNVKNFVPGDKVYGCRDISSQGTLSEFISVNSNELSLMPESISYDQAASLPYAYLSAVSGLNRIPADFLKDKNVLVCDVGTATGLILTQLLVHRGANVHVWCNGEFNVEFFTAGATTVFLLREKLTGLNFSNFVAVFDINAGVSDFPPAHFTINRGTRLISWTRPGARIIEQYGPVFGTIQSLLTTRSNISSFAKLGVTLSYVSLKVEFKVFDELSQMIEGKIVKPLKGRMFNLSDSPEALSCFEDVDWMGPAIIQISCY</sequence>
<dbReference type="EMBL" id="JAKMXF010000022">
    <property type="protein sequence ID" value="KAI6661049.1"/>
    <property type="molecule type" value="Genomic_DNA"/>
</dbReference>
<evidence type="ECO:0000256" key="2">
    <source>
        <dbReference type="ARBA" id="ARBA00022630"/>
    </source>
</evidence>
<dbReference type="SMART" id="SM00829">
    <property type="entry name" value="PKS_ER"/>
    <property type="match status" value="1"/>
</dbReference>
<dbReference type="Pfam" id="PF01494">
    <property type="entry name" value="FAD_binding_3"/>
    <property type="match status" value="1"/>
</dbReference>
<name>A0AAV7KIQ2_9METZ</name>
<dbReference type="AlphaFoldDB" id="A0AAV7KIQ2"/>